<dbReference type="SMART" id="SM00220">
    <property type="entry name" value="S_TKc"/>
    <property type="match status" value="1"/>
</dbReference>
<dbReference type="OrthoDB" id="308139at2759"/>
<dbReference type="InterPro" id="IPR053083">
    <property type="entry name" value="TF_kinase-domain_protein"/>
</dbReference>
<organism evidence="2 3">
    <name type="scientific">Stentor coeruleus</name>
    <dbReference type="NCBI Taxonomy" id="5963"/>
    <lineage>
        <taxon>Eukaryota</taxon>
        <taxon>Sar</taxon>
        <taxon>Alveolata</taxon>
        <taxon>Ciliophora</taxon>
        <taxon>Postciliodesmatophora</taxon>
        <taxon>Heterotrichea</taxon>
        <taxon>Heterotrichida</taxon>
        <taxon>Stentoridae</taxon>
        <taxon>Stentor</taxon>
    </lineage>
</organism>
<accession>A0A1R2BED5</accession>
<dbReference type="GO" id="GO:0005524">
    <property type="term" value="F:ATP binding"/>
    <property type="evidence" value="ECO:0007669"/>
    <property type="project" value="InterPro"/>
</dbReference>
<evidence type="ECO:0000313" key="3">
    <source>
        <dbReference type="Proteomes" id="UP000187209"/>
    </source>
</evidence>
<dbReference type="AlphaFoldDB" id="A0A1R2BED5"/>
<reference evidence="2 3" key="1">
    <citation type="submission" date="2016-11" db="EMBL/GenBank/DDBJ databases">
        <title>The macronuclear genome of Stentor coeruleus: a giant cell with tiny introns.</title>
        <authorList>
            <person name="Slabodnick M."/>
            <person name="Ruby J.G."/>
            <person name="Reiff S.B."/>
            <person name="Swart E.C."/>
            <person name="Gosai S."/>
            <person name="Prabakaran S."/>
            <person name="Witkowska E."/>
            <person name="Larue G.E."/>
            <person name="Fisher S."/>
            <person name="Freeman R.M."/>
            <person name="Gunawardena J."/>
            <person name="Chu W."/>
            <person name="Stover N.A."/>
            <person name="Gregory B.D."/>
            <person name="Nowacki M."/>
            <person name="Derisi J."/>
            <person name="Roy S.W."/>
            <person name="Marshall W.F."/>
            <person name="Sood P."/>
        </authorList>
    </citation>
    <scope>NUCLEOTIDE SEQUENCE [LARGE SCALE GENOMIC DNA]</scope>
    <source>
        <strain evidence="2">WM001</strain>
    </source>
</reference>
<protein>
    <recommendedName>
        <fullName evidence="1">Protein kinase domain-containing protein</fullName>
    </recommendedName>
</protein>
<feature type="domain" description="Protein kinase" evidence="1">
    <location>
        <begin position="267"/>
        <end position="534"/>
    </location>
</feature>
<proteinExistence type="predicted"/>
<dbReference type="PANTHER" id="PTHR44305:SF2">
    <property type="entry name" value="SI:DKEY-192D15.2"/>
    <property type="match status" value="1"/>
</dbReference>
<dbReference type="InterPro" id="IPR008271">
    <property type="entry name" value="Ser/Thr_kinase_AS"/>
</dbReference>
<keyword evidence="3" id="KW-1185">Reference proteome</keyword>
<dbReference type="PROSITE" id="PS00108">
    <property type="entry name" value="PROTEIN_KINASE_ST"/>
    <property type="match status" value="1"/>
</dbReference>
<comment type="caution">
    <text evidence="2">The sequence shown here is derived from an EMBL/GenBank/DDBJ whole genome shotgun (WGS) entry which is preliminary data.</text>
</comment>
<dbReference type="GO" id="GO:0004672">
    <property type="term" value="F:protein kinase activity"/>
    <property type="evidence" value="ECO:0007669"/>
    <property type="project" value="InterPro"/>
</dbReference>
<dbReference type="PROSITE" id="PS50011">
    <property type="entry name" value="PROTEIN_KINASE_DOM"/>
    <property type="match status" value="1"/>
</dbReference>
<evidence type="ECO:0000313" key="2">
    <source>
        <dbReference type="EMBL" id="OMJ75103.1"/>
    </source>
</evidence>
<dbReference type="Proteomes" id="UP000187209">
    <property type="component" value="Unassembled WGS sequence"/>
</dbReference>
<dbReference type="PANTHER" id="PTHR44305">
    <property type="entry name" value="SI:DKEY-192D15.2-RELATED"/>
    <property type="match status" value="1"/>
</dbReference>
<evidence type="ECO:0000259" key="1">
    <source>
        <dbReference type="PROSITE" id="PS50011"/>
    </source>
</evidence>
<dbReference type="Gene3D" id="1.10.510.10">
    <property type="entry name" value="Transferase(Phosphotransferase) domain 1"/>
    <property type="match status" value="1"/>
</dbReference>
<dbReference type="InterPro" id="IPR011009">
    <property type="entry name" value="Kinase-like_dom_sf"/>
</dbReference>
<name>A0A1R2BED5_9CILI</name>
<dbReference type="SUPFAM" id="SSF56112">
    <property type="entry name" value="Protein kinase-like (PK-like)"/>
    <property type="match status" value="1"/>
</dbReference>
<sequence>MTEICSLEDLLNIKLIPDAKKHRNSLSSELRKIYDKGFSADISELADCYNSLTDFVSPEFKALIISFYLLKIFELPKLPEDWHNPILFFIKTLGEGEFIKTDHILNRLITKSIYTATEKAVEFNQIMSEYMLMATILKDFDYDTTAEIGYLTTLVKGRILRLVKNYDDILTCLNYLKQALDYGMLFDTTKTLIASMILEWAKDNKNTEKCRNVFKEMRNLGFDKGIMKEIREQCLIELDENPKLQDNQVIQQVKPAKKSDKHTVKNPIYMSPPGQPVNVFVYECSKQGINGKIAVKECKSLDKNLLNSYYKEAEYLEKLSGRTENFLKFYGKSINEIIENGSKYYVLKMKMEYVEDSLFTDKQKRISNKIPYSETEVFNIFCQLINSFTYLSASNINHRDIKPQNILITKDKIIKIIDFNVACEYIDQTYLSNVAGTKDFMSPEMRKGLEKNPSQKVFVKQDKSDVFSLGMTLLYLLSTENLCDLNLESRKQSLIAIVNKVQFDWARVILNKMLEFDINNRYSLKKILAFIPNIKDGVTISN</sequence>
<dbReference type="InterPro" id="IPR000719">
    <property type="entry name" value="Prot_kinase_dom"/>
</dbReference>
<dbReference type="Pfam" id="PF00069">
    <property type="entry name" value="Pkinase"/>
    <property type="match status" value="1"/>
</dbReference>
<dbReference type="EMBL" id="MPUH01000710">
    <property type="protein sequence ID" value="OMJ75103.1"/>
    <property type="molecule type" value="Genomic_DNA"/>
</dbReference>
<gene>
    <name evidence="2" type="ORF">SteCoe_25840</name>
</gene>